<gene>
    <name evidence="2" type="ORF">TeGR_g6489</name>
</gene>
<evidence type="ECO:0000256" key="1">
    <source>
        <dbReference type="SAM" id="MobiDB-lite"/>
    </source>
</evidence>
<reference evidence="2 3" key="1">
    <citation type="journal article" date="2023" name="Commun. Biol.">
        <title>Genome analysis of Parmales, the sister group of diatoms, reveals the evolutionary specialization of diatoms from phago-mixotrophs to photoautotrophs.</title>
        <authorList>
            <person name="Ban H."/>
            <person name="Sato S."/>
            <person name="Yoshikawa S."/>
            <person name="Yamada K."/>
            <person name="Nakamura Y."/>
            <person name="Ichinomiya M."/>
            <person name="Sato N."/>
            <person name="Blanc-Mathieu R."/>
            <person name="Endo H."/>
            <person name="Kuwata A."/>
            <person name="Ogata H."/>
        </authorList>
    </citation>
    <scope>NUCLEOTIDE SEQUENCE [LARGE SCALE GENOMIC DNA]</scope>
</reference>
<dbReference type="Proteomes" id="UP001165060">
    <property type="component" value="Unassembled WGS sequence"/>
</dbReference>
<sequence>LADALAGMDGPAQLTAGATKCLICDRPGFVNTKDLINAQMSGVTYDPLDGPSVSPQSSIGYDLPEVKPPSRDRGGGSVGGSRSGGYGGGDNIDRYREEELTAGSSVTKHPRIMPPANRMRVAAGGGMRVTSGKQARR</sequence>
<feature type="compositionally biased region" description="Basic and acidic residues" evidence="1">
    <location>
        <begin position="64"/>
        <end position="74"/>
    </location>
</feature>
<proteinExistence type="predicted"/>
<name>A0ABQ6NDD6_9STRA</name>
<dbReference type="EMBL" id="BRYB01006684">
    <property type="protein sequence ID" value="GMI55019.1"/>
    <property type="molecule type" value="Genomic_DNA"/>
</dbReference>
<evidence type="ECO:0000313" key="2">
    <source>
        <dbReference type="EMBL" id="GMI55019.1"/>
    </source>
</evidence>
<evidence type="ECO:0000313" key="3">
    <source>
        <dbReference type="Proteomes" id="UP001165060"/>
    </source>
</evidence>
<keyword evidence="3" id="KW-1185">Reference proteome</keyword>
<organism evidence="2 3">
    <name type="scientific">Tetraparma gracilis</name>
    <dbReference type="NCBI Taxonomy" id="2962635"/>
    <lineage>
        <taxon>Eukaryota</taxon>
        <taxon>Sar</taxon>
        <taxon>Stramenopiles</taxon>
        <taxon>Ochrophyta</taxon>
        <taxon>Bolidophyceae</taxon>
        <taxon>Parmales</taxon>
        <taxon>Triparmaceae</taxon>
        <taxon>Tetraparma</taxon>
    </lineage>
</organism>
<comment type="caution">
    <text evidence="2">The sequence shown here is derived from an EMBL/GenBank/DDBJ whole genome shotgun (WGS) entry which is preliminary data.</text>
</comment>
<feature type="compositionally biased region" description="Gly residues" evidence="1">
    <location>
        <begin position="75"/>
        <end position="90"/>
    </location>
</feature>
<feature type="region of interest" description="Disordered" evidence="1">
    <location>
        <begin position="47"/>
        <end position="137"/>
    </location>
</feature>
<protein>
    <submittedName>
        <fullName evidence="2">Uncharacterized protein</fullName>
    </submittedName>
</protein>
<feature type="non-terminal residue" evidence="2">
    <location>
        <position position="1"/>
    </location>
</feature>
<accession>A0ABQ6NDD6</accession>